<evidence type="ECO:0000256" key="3">
    <source>
        <dbReference type="ARBA" id="ARBA00022448"/>
    </source>
</evidence>
<dbReference type="InterPro" id="IPR014729">
    <property type="entry name" value="Rossmann-like_a/b/a_fold"/>
</dbReference>
<comment type="similarity">
    <text evidence="1">Belongs to the ETF beta-subunit/FixA family.</text>
</comment>
<organism evidence="6">
    <name type="scientific">Desulfatirhabdium butyrativorans</name>
    <dbReference type="NCBI Taxonomy" id="340467"/>
    <lineage>
        <taxon>Bacteria</taxon>
        <taxon>Pseudomonadati</taxon>
        <taxon>Thermodesulfobacteriota</taxon>
        <taxon>Desulfobacteria</taxon>
        <taxon>Desulfobacterales</taxon>
        <taxon>Desulfatirhabdiaceae</taxon>
        <taxon>Desulfatirhabdium</taxon>
    </lineage>
</organism>
<sequence length="257" mass="27488">MNIVVLLKQVPSTDSLVEPAPDKRSIKTADLKWVINPYDEFAVEEAIRVRESKGGTVTIVTIGEAKAVEAVRTALAMGADKAVLVQDPACAGLDGLGIAEVLAKVVFGIQPDLILAGQRAVDDENWLVPAAVAHRLNMPCISLVIGQQIDGDTIVCKRTIEGGIATIRAKLPVVITTQRGLNEPRYASLQGVMKAKKKPLDIVKLTDLGLTPKAAKSRILELKHPPTRTAGKQIPGATAAEKAKELVRLLHEEAKVI</sequence>
<dbReference type="PANTHER" id="PTHR21294">
    <property type="entry name" value="ELECTRON TRANSFER FLAVOPROTEIN BETA-SUBUNIT"/>
    <property type="match status" value="1"/>
</dbReference>
<dbReference type="AlphaFoldDB" id="A0A7C4RPD7"/>
<accession>A0A7C4RPD7</accession>
<reference evidence="6" key="1">
    <citation type="journal article" date="2020" name="mSystems">
        <title>Genome- and Community-Level Interaction Insights into Carbon Utilization and Element Cycling Functions of Hydrothermarchaeota in Hydrothermal Sediment.</title>
        <authorList>
            <person name="Zhou Z."/>
            <person name="Liu Y."/>
            <person name="Xu W."/>
            <person name="Pan J."/>
            <person name="Luo Z.H."/>
            <person name="Li M."/>
        </authorList>
    </citation>
    <scope>NUCLEOTIDE SEQUENCE [LARGE SCALE GENOMIC DNA]</scope>
    <source>
        <strain evidence="6">SpSt-477</strain>
    </source>
</reference>
<dbReference type="SUPFAM" id="SSF52402">
    <property type="entry name" value="Adenine nucleotide alpha hydrolases-like"/>
    <property type="match status" value="1"/>
</dbReference>
<dbReference type="GO" id="GO:0009055">
    <property type="term" value="F:electron transfer activity"/>
    <property type="evidence" value="ECO:0007669"/>
    <property type="project" value="InterPro"/>
</dbReference>
<proteinExistence type="inferred from homology"/>
<feature type="domain" description="Electron transfer flavoprotein alpha/beta-subunit N-terminal" evidence="5">
    <location>
        <begin position="23"/>
        <end position="212"/>
    </location>
</feature>
<evidence type="ECO:0000256" key="1">
    <source>
        <dbReference type="ARBA" id="ARBA00007557"/>
    </source>
</evidence>
<dbReference type="Pfam" id="PF01012">
    <property type="entry name" value="ETF"/>
    <property type="match status" value="1"/>
</dbReference>
<evidence type="ECO:0000256" key="4">
    <source>
        <dbReference type="ARBA" id="ARBA00022982"/>
    </source>
</evidence>
<dbReference type="PIRSF" id="PIRSF000090">
    <property type="entry name" value="Beta-ETF"/>
    <property type="match status" value="1"/>
</dbReference>
<name>A0A7C4RPD7_9BACT</name>
<dbReference type="EMBL" id="DSUH01000182">
    <property type="protein sequence ID" value="HGU32708.1"/>
    <property type="molecule type" value="Genomic_DNA"/>
</dbReference>
<evidence type="ECO:0000313" key="6">
    <source>
        <dbReference type="EMBL" id="HGU32708.1"/>
    </source>
</evidence>
<comment type="caution">
    <text evidence="6">The sequence shown here is derived from an EMBL/GenBank/DDBJ whole genome shotgun (WGS) entry which is preliminary data.</text>
</comment>
<evidence type="ECO:0000259" key="5">
    <source>
        <dbReference type="SMART" id="SM00893"/>
    </source>
</evidence>
<dbReference type="Gene3D" id="3.40.50.620">
    <property type="entry name" value="HUPs"/>
    <property type="match status" value="1"/>
</dbReference>
<dbReference type="InterPro" id="IPR014730">
    <property type="entry name" value="ETF_a/b_N"/>
</dbReference>
<keyword evidence="3" id="KW-0813">Transport</keyword>
<dbReference type="SMART" id="SM00893">
    <property type="entry name" value="ETF"/>
    <property type="match status" value="1"/>
</dbReference>
<dbReference type="InterPro" id="IPR033948">
    <property type="entry name" value="ETF_beta_N"/>
</dbReference>
<protein>
    <recommendedName>
        <fullName evidence="2">Electron transfer flavoprotein subunit beta</fullName>
    </recommendedName>
</protein>
<gene>
    <name evidence="6" type="ORF">ENS29_07625</name>
</gene>
<keyword evidence="4" id="KW-0249">Electron transport</keyword>
<dbReference type="PANTHER" id="PTHR21294:SF8">
    <property type="entry name" value="ELECTRON TRANSFER FLAVOPROTEIN SUBUNIT BETA"/>
    <property type="match status" value="1"/>
</dbReference>
<dbReference type="InterPro" id="IPR012255">
    <property type="entry name" value="ETF_b"/>
</dbReference>
<dbReference type="CDD" id="cd01714">
    <property type="entry name" value="ETF_beta"/>
    <property type="match status" value="1"/>
</dbReference>
<evidence type="ECO:0000256" key="2">
    <source>
        <dbReference type="ARBA" id="ARBA00016797"/>
    </source>
</evidence>